<sequence length="1460" mass="159000">MFVGLVLCLSTVDSNSQNLLLERNMNSVEGCNEYVVDLQVTGVPDDIPQEVVLLIDRSGSMALDIPGDDLEPMDYAKDAAIYFIENLFSEENNPTGMNRVAVISYSIYAWANYGFAGSDEKEELIEAVNSLFASGGTNISMALNAGSELMKGTLDDGDIYNDISEVPGDLDGASLDCITSRSFVLLSDGVTNRRFLNNVPCTSNPTPPFPQNSTDCMTDAIEKGQEALVIETADGEFEQSIYSVGLLGALSGNAEEAAIFTLDQIQNKGLYLTESAAELMEIYDDILGQLPIAAYDATLIETIPAGFELVDTDFGSEEINYDEQLREISWNIGDIGSQNFQLSYNLTLASTDLCGSQAFEQGKVEFTDVFCQETELQFPNNDICIPCLNMSDLSITQPDCSSTINYSADLDMSGCEPFLLDYQWQFYLNEDLIETIPGQEIDQLSGSYSYPGDLAFSGQFKVVLIYEGTYDDCFVAGGSEEVTIILKESPEMPLSMGDQVACDTGQAEITLYPSAEVADGMSLRWYLQAVGGENITDPSWSDPGMTTFYAETYDPVSGCVSDERTAINLTIYSCGISLDKQALDVDPDNCNAIQAGQMINYRFNLQNIGNVPLDQVRLTDFLIAADQPLEGPLSGDTNSDERLDPDETWVFEAAYLVQAEDVTAGEVINQALVEAHFVGTEEIFDLNSSDQEIVALCNRAEMRLEKCTVDQPTSCFDLVAGDQIDYEFSLTNTGDLPIFDIDLMDPLIPELSALPFAGDESDPGILNPGERWYFRGSYVLSQEDLDRGYAENTAFSSGTSAQGRLESVSNTVQSMLCSTGEIALVKKDLLDQSAPCPLPGQKIGYEFTVVNTGQVTLSEVALSDPMLGGEISGPISGDVNQDGQLNVDEQWTYEARYSLSQEDIDYGAVVNQASVIAKTPNFTEVNDESGTSLQTDDPTITDICQQAAVVLVMTSEYNQTEACSQVGEPIAFSLQLSNTGNQSMSNVVVNDPLLGGELAGPDSGDTDSDGLLNIDETWIYTATYTITQDDIEVGTVTNQATVTATAPDQTVVGDISGSTVDTDEVTVTDLCQDPSIALIKTVSLLDLNENGCADPGETLQYNFRLANTGNVTLFEVSINDPLAAVNGEAISLLVGEENSSNFTADYVITAEDMAAGLVINQAEVTAVDISGNMILDFSDDDDFAQDDPTVFEGFCAEDEQEDEQEEEQEEEEDKTASFEVEMEGRWMDNNNNGNSEVDEEVRFQVTVSNTGDSSLFDIQLGFRGPGLSYSGGPIEELPPGTVDEDTFVITYLITESDLEALMVEAQIEVIATDEYGNEIRVLSDDPNDPTNRDLDGDGNPDDPTVVILPRVLNDNSSQPTFEIFNAISPDGDGLNDFMVIQGIEDYPQNNFKVFNRWGVQVFEVDGYDNNSRRFEGISEGRTTIQQGKRLPSGTYYYVLTFPGDNPGQSAYQGYLYINRN</sequence>
<dbReference type="InterPro" id="IPR055354">
    <property type="entry name" value="DUF7507"/>
</dbReference>
<protein>
    <recommendedName>
        <fullName evidence="2">VWFA domain-containing protein</fullName>
    </recommendedName>
</protein>
<dbReference type="Proteomes" id="UP000239800">
    <property type="component" value="Unassembled WGS sequence"/>
</dbReference>
<dbReference type="NCBIfam" id="TIGR01451">
    <property type="entry name" value="B_ant_repeat"/>
    <property type="match status" value="2"/>
</dbReference>
<dbReference type="Pfam" id="PF13519">
    <property type="entry name" value="VWA_2"/>
    <property type="match status" value="1"/>
</dbReference>
<feature type="compositionally biased region" description="Acidic residues" evidence="1">
    <location>
        <begin position="1197"/>
        <end position="1213"/>
    </location>
</feature>
<comment type="caution">
    <text evidence="3">The sequence shown here is derived from an EMBL/GenBank/DDBJ whole genome shotgun (WGS) entry which is preliminary data.</text>
</comment>
<dbReference type="EMBL" id="MQUB01000001">
    <property type="protein sequence ID" value="PQB04807.1"/>
    <property type="molecule type" value="Genomic_DNA"/>
</dbReference>
<feature type="domain" description="VWFA" evidence="2">
    <location>
        <begin position="50"/>
        <end position="286"/>
    </location>
</feature>
<dbReference type="Pfam" id="PF24346">
    <property type="entry name" value="DUF7507"/>
    <property type="match status" value="5"/>
</dbReference>
<dbReference type="InterPro" id="IPR036465">
    <property type="entry name" value="vWFA_dom_sf"/>
</dbReference>
<dbReference type="CDD" id="cd00198">
    <property type="entry name" value="vWFA"/>
    <property type="match status" value="1"/>
</dbReference>
<feature type="region of interest" description="Disordered" evidence="1">
    <location>
        <begin position="1320"/>
        <end position="1342"/>
    </location>
</feature>
<evidence type="ECO:0000313" key="3">
    <source>
        <dbReference type="EMBL" id="PQB04807.1"/>
    </source>
</evidence>
<organism evidence="3 4">
    <name type="scientific">Aureitalea marina</name>
    <dbReference type="NCBI Taxonomy" id="930804"/>
    <lineage>
        <taxon>Bacteria</taxon>
        <taxon>Pseudomonadati</taxon>
        <taxon>Bacteroidota</taxon>
        <taxon>Flavobacteriia</taxon>
        <taxon>Flavobacteriales</taxon>
        <taxon>Flavobacteriaceae</taxon>
        <taxon>Aureitalea</taxon>
    </lineage>
</organism>
<dbReference type="SMART" id="SM00327">
    <property type="entry name" value="VWA"/>
    <property type="match status" value="1"/>
</dbReference>
<dbReference type="Pfam" id="PF13585">
    <property type="entry name" value="CHU_C"/>
    <property type="match status" value="1"/>
</dbReference>
<name>A0A2S7KQC9_9FLAO</name>
<evidence type="ECO:0000256" key="1">
    <source>
        <dbReference type="SAM" id="MobiDB-lite"/>
    </source>
</evidence>
<keyword evidence="4" id="KW-1185">Reference proteome</keyword>
<dbReference type="PROSITE" id="PS50234">
    <property type="entry name" value="VWFA"/>
    <property type="match status" value="1"/>
</dbReference>
<evidence type="ECO:0000259" key="2">
    <source>
        <dbReference type="PROSITE" id="PS50234"/>
    </source>
</evidence>
<dbReference type="RefSeq" id="WP_104812736.1">
    <property type="nucleotide sequence ID" value="NZ_MQUB01000001.1"/>
</dbReference>
<gene>
    <name evidence="3" type="ORF">BST85_07770</name>
</gene>
<dbReference type="InterPro" id="IPR002035">
    <property type="entry name" value="VWF_A"/>
</dbReference>
<accession>A0A2S7KQC9</accession>
<dbReference type="OrthoDB" id="599464at2"/>
<evidence type="ECO:0000313" key="4">
    <source>
        <dbReference type="Proteomes" id="UP000239800"/>
    </source>
</evidence>
<dbReference type="PANTHER" id="PTHR34819">
    <property type="entry name" value="LARGE CYSTEINE-RICH PERIPLASMIC PROTEIN OMCB"/>
    <property type="match status" value="1"/>
</dbReference>
<proteinExistence type="predicted"/>
<reference evidence="3 4" key="1">
    <citation type="submission" date="2016-11" db="EMBL/GenBank/DDBJ databases">
        <title>Trade-off between light-utilization and light-protection in marine flavobacteria.</title>
        <authorList>
            <person name="Kumagai Y."/>
        </authorList>
    </citation>
    <scope>NUCLEOTIDE SEQUENCE [LARGE SCALE GENOMIC DNA]</scope>
    <source>
        <strain evidence="3 4">NBRC 107741</strain>
    </source>
</reference>
<dbReference type="SUPFAM" id="SSF53300">
    <property type="entry name" value="vWA-like"/>
    <property type="match status" value="1"/>
</dbReference>
<dbReference type="InterPro" id="IPR051172">
    <property type="entry name" value="Chlamydia_OmcB"/>
</dbReference>
<dbReference type="InterPro" id="IPR047589">
    <property type="entry name" value="DUF11_rpt"/>
</dbReference>
<dbReference type="Gene3D" id="3.40.50.410">
    <property type="entry name" value="von Willebrand factor, type A domain"/>
    <property type="match status" value="1"/>
</dbReference>
<feature type="region of interest" description="Disordered" evidence="1">
    <location>
        <begin position="1197"/>
        <end position="1217"/>
    </location>
</feature>